<evidence type="ECO:0000313" key="4">
    <source>
        <dbReference type="EMBL" id="KAG0665123.1"/>
    </source>
</evidence>
<feature type="domain" description="DUF676" evidence="3">
    <location>
        <begin position="192"/>
        <end position="386"/>
    </location>
</feature>
<accession>A0A9P6W8H5</accession>
<dbReference type="InterPro" id="IPR016445">
    <property type="entry name" value="Rog1_fam"/>
</dbReference>
<keyword evidence="2" id="KW-0443">Lipid metabolism</keyword>
<dbReference type="Gene3D" id="3.40.50.1820">
    <property type="entry name" value="alpha/beta hydrolase"/>
    <property type="match status" value="1"/>
</dbReference>
<evidence type="ECO:0000256" key="1">
    <source>
        <dbReference type="ARBA" id="ARBA00007920"/>
    </source>
</evidence>
<dbReference type="SUPFAM" id="SSF53474">
    <property type="entry name" value="alpha/beta-Hydrolases"/>
    <property type="match status" value="1"/>
</dbReference>
<dbReference type="Pfam" id="PF05057">
    <property type="entry name" value="DUF676"/>
    <property type="match status" value="1"/>
</dbReference>
<proteinExistence type="inferred from homology"/>
<dbReference type="AlphaFoldDB" id="A0A9P6W8H5"/>
<sequence length="668" mass="76000">MSTDLCISSRDPQILFHNRSALKIGELDRYIIIYDLYEGEKLPDDLTLDSLWVRVKNVEALSYRAAYLMGPFLLYCDLRTGAYHHSQNIYASVDQPQFESNLQSQQQRVAELSLHRIQKKYVWTLDIVSQVLFSTNTAVHYEVDISNSKRMLEMPGSSDLIPSMETFCPRMKVSKMTTPDIWKLPQQIISANKKKHLVILTHGLHSNVSTDMAYIQEQIYKMQESNSDEQYVVDGYTKNVCETEKGIKYLGRRVAEYIVNELYDDSVSKISFVGHSLGGLIQAFAIVYLAAKYPWFFKKVQPINFITLASPLLGIVTDNPSYIKILLSLGVIGRTGQDLGLQPSGSRKEPLLYLLSGEPLRYILSMFVRRTIYANAINDGVVPLYSSSLLFIDYDETLKKLKTLENIVQENILAPNDVKSLQETATSSFTKIWSILNPNHILQSSTSIPKVSLLETASSILLPPDPDMTYITRPSSRYSVIVHDKLYTESDLPDEANNESITLTTSKNILLQAFAVGDGERKRYQKLEELIARRWHKGMTWRKVVVALKPDAHNNIVVRRRFTNAYGWPVIDHLIANHFDQDSLPISNSNKLNIQSTLDTADLSWILENDESSVFDQGPTGMISSVNDMFDAISKRTFANINNSIQENELDREDDVVRYEEKNIDLFG</sequence>
<protein>
    <recommendedName>
        <fullName evidence="3">DUF676 domain-containing protein</fullName>
    </recommendedName>
</protein>
<evidence type="ECO:0000256" key="2">
    <source>
        <dbReference type="ARBA" id="ARBA00022963"/>
    </source>
</evidence>
<dbReference type="PANTHER" id="PTHR12482:SF62">
    <property type="entry name" value="LIPASE ROG1-RELATED"/>
    <property type="match status" value="1"/>
</dbReference>
<comment type="caution">
    <text evidence="4">The sequence shown here is derived from an EMBL/GenBank/DDBJ whole genome shotgun (WGS) entry which is preliminary data.</text>
</comment>
<dbReference type="PANTHER" id="PTHR12482">
    <property type="entry name" value="LIPASE ROG1-RELATED-RELATED"/>
    <property type="match status" value="1"/>
</dbReference>
<reference evidence="4 5" key="1">
    <citation type="submission" date="2020-11" db="EMBL/GenBank/DDBJ databases">
        <title>Kefir isolates.</title>
        <authorList>
            <person name="Marcisauskas S."/>
            <person name="Kim Y."/>
            <person name="Blasche S."/>
        </authorList>
    </citation>
    <scope>NUCLEOTIDE SEQUENCE [LARGE SCALE GENOMIC DNA]</scope>
    <source>
        <strain evidence="4 5">OG2</strain>
    </source>
</reference>
<dbReference type="InterPro" id="IPR044294">
    <property type="entry name" value="Lipase-like"/>
</dbReference>
<dbReference type="InterPro" id="IPR007751">
    <property type="entry name" value="DUF676_lipase-like"/>
</dbReference>
<dbReference type="GO" id="GO:0047372">
    <property type="term" value="F:monoacylglycerol lipase activity"/>
    <property type="evidence" value="ECO:0007669"/>
    <property type="project" value="TreeGrafter"/>
</dbReference>
<comment type="similarity">
    <text evidence="1">Belongs to the putative lipase ROG1 family.</text>
</comment>
<keyword evidence="2" id="KW-0442">Lipid degradation</keyword>
<dbReference type="GO" id="GO:0016042">
    <property type="term" value="P:lipid catabolic process"/>
    <property type="evidence" value="ECO:0007669"/>
    <property type="project" value="UniProtKB-KW"/>
</dbReference>
<dbReference type="EMBL" id="PUHR01000114">
    <property type="protein sequence ID" value="KAG0665123.1"/>
    <property type="molecule type" value="Genomic_DNA"/>
</dbReference>
<dbReference type="OrthoDB" id="5368485at2759"/>
<evidence type="ECO:0000259" key="3">
    <source>
        <dbReference type="Pfam" id="PF05057"/>
    </source>
</evidence>
<gene>
    <name evidence="4" type="ORF">C6P45_000480</name>
</gene>
<name>A0A9P6W8H5_MAUEX</name>
<organism evidence="4 5">
    <name type="scientific">Maudiozyma exigua</name>
    <name type="common">Yeast</name>
    <name type="synonym">Kazachstania exigua</name>
    <dbReference type="NCBI Taxonomy" id="34358"/>
    <lineage>
        <taxon>Eukaryota</taxon>
        <taxon>Fungi</taxon>
        <taxon>Dikarya</taxon>
        <taxon>Ascomycota</taxon>
        <taxon>Saccharomycotina</taxon>
        <taxon>Saccharomycetes</taxon>
        <taxon>Saccharomycetales</taxon>
        <taxon>Saccharomycetaceae</taxon>
        <taxon>Maudiozyma</taxon>
    </lineage>
</organism>
<dbReference type="Proteomes" id="UP000750334">
    <property type="component" value="Unassembled WGS sequence"/>
</dbReference>
<keyword evidence="5" id="KW-1185">Reference proteome</keyword>
<evidence type="ECO:0000313" key="5">
    <source>
        <dbReference type="Proteomes" id="UP000750334"/>
    </source>
</evidence>
<dbReference type="PIRSF" id="PIRSF005412">
    <property type="entry name" value="UCP005412_abhydr"/>
    <property type="match status" value="1"/>
</dbReference>
<dbReference type="InterPro" id="IPR029058">
    <property type="entry name" value="AB_hydrolase_fold"/>
</dbReference>